<evidence type="ECO:0000256" key="1">
    <source>
        <dbReference type="ARBA" id="ARBA00022737"/>
    </source>
</evidence>
<keyword evidence="5" id="KW-1185">Reference proteome</keyword>
<comment type="caution">
    <text evidence="4">The sequence shown here is derived from an EMBL/GenBank/DDBJ whole genome shotgun (WGS) entry which is preliminary data.</text>
</comment>
<evidence type="ECO:0000256" key="3">
    <source>
        <dbReference type="PROSITE-ProRule" id="PRU00339"/>
    </source>
</evidence>
<dbReference type="InterPro" id="IPR019734">
    <property type="entry name" value="TPR_rpt"/>
</dbReference>
<dbReference type="Gene3D" id="1.25.40.10">
    <property type="entry name" value="Tetratricopeptide repeat domain"/>
    <property type="match status" value="2"/>
</dbReference>
<accession>A0ABD2WLJ5</accession>
<keyword evidence="2 3" id="KW-0802">TPR repeat</keyword>
<dbReference type="SMART" id="SM00028">
    <property type="entry name" value="TPR"/>
    <property type="match status" value="4"/>
</dbReference>
<dbReference type="PANTHER" id="PTHR22904:SF523">
    <property type="entry name" value="STRESS-INDUCED-PHOSPHOPROTEIN 1"/>
    <property type="match status" value="1"/>
</dbReference>
<protein>
    <recommendedName>
        <fullName evidence="6">Tetratricopeptide repeat protein 28</fullName>
    </recommendedName>
</protein>
<dbReference type="PANTHER" id="PTHR22904">
    <property type="entry name" value="TPR REPEAT CONTAINING PROTEIN"/>
    <property type="match status" value="1"/>
</dbReference>
<dbReference type="PROSITE" id="PS50005">
    <property type="entry name" value="TPR"/>
    <property type="match status" value="1"/>
</dbReference>
<dbReference type="AlphaFoldDB" id="A0ABD2WLJ5"/>
<proteinExistence type="predicted"/>
<dbReference type="SUPFAM" id="SSF48452">
    <property type="entry name" value="TPR-like"/>
    <property type="match status" value="1"/>
</dbReference>
<organism evidence="4 5">
    <name type="scientific">Trichogramma kaykai</name>
    <dbReference type="NCBI Taxonomy" id="54128"/>
    <lineage>
        <taxon>Eukaryota</taxon>
        <taxon>Metazoa</taxon>
        <taxon>Ecdysozoa</taxon>
        <taxon>Arthropoda</taxon>
        <taxon>Hexapoda</taxon>
        <taxon>Insecta</taxon>
        <taxon>Pterygota</taxon>
        <taxon>Neoptera</taxon>
        <taxon>Endopterygota</taxon>
        <taxon>Hymenoptera</taxon>
        <taxon>Apocrita</taxon>
        <taxon>Proctotrupomorpha</taxon>
        <taxon>Chalcidoidea</taxon>
        <taxon>Trichogrammatidae</taxon>
        <taxon>Trichogramma</taxon>
    </lineage>
</organism>
<feature type="repeat" description="TPR" evidence="3">
    <location>
        <begin position="115"/>
        <end position="148"/>
    </location>
</feature>
<evidence type="ECO:0000313" key="4">
    <source>
        <dbReference type="EMBL" id="KAL3393910.1"/>
    </source>
</evidence>
<dbReference type="InterPro" id="IPR011990">
    <property type="entry name" value="TPR-like_helical_dom_sf"/>
</dbReference>
<evidence type="ECO:0000256" key="2">
    <source>
        <dbReference type="ARBA" id="ARBA00022803"/>
    </source>
</evidence>
<evidence type="ECO:0000313" key="5">
    <source>
        <dbReference type="Proteomes" id="UP001627154"/>
    </source>
</evidence>
<keyword evidence="1" id="KW-0677">Repeat</keyword>
<reference evidence="4 5" key="1">
    <citation type="journal article" date="2024" name="bioRxiv">
        <title>A reference genome for Trichogramma kaykai: A tiny desert-dwelling parasitoid wasp with competing sex-ratio distorters.</title>
        <authorList>
            <person name="Culotta J."/>
            <person name="Lindsey A.R."/>
        </authorList>
    </citation>
    <scope>NUCLEOTIDE SEQUENCE [LARGE SCALE GENOMIC DNA]</scope>
    <source>
        <strain evidence="4 5">KSX58</strain>
    </source>
</reference>
<dbReference type="EMBL" id="JBJJXI010000095">
    <property type="protein sequence ID" value="KAL3393910.1"/>
    <property type="molecule type" value="Genomic_DNA"/>
</dbReference>
<dbReference type="Proteomes" id="UP001627154">
    <property type="component" value="Unassembled WGS sequence"/>
</dbReference>
<name>A0ABD2WLJ5_9HYME</name>
<gene>
    <name evidence="4" type="ORF">TKK_011769</name>
</gene>
<sequence>MLRLTGLGHYVSQRYIREIGIDACVYIGRGVEPEGTSALDDESRVLFLDTVRRSNAACQAGDYGLAASLYTEALGLDPASHVLYSNRSAARLKMGMFALALQDAVRATELSPTWPKAYYRQGVALQCLGRYADALVAFSLGLAREPSNGQLLSGLIEATLKSPLRLNLEPTFQQLRAMKLDESPFVVVSVVGQELLGAGQYRASAHCLEAALAIGSCSLKLRGSVFSALSSAYWAMNSLDKAINYMQQDLVIFSAYR</sequence>
<evidence type="ECO:0008006" key="6">
    <source>
        <dbReference type="Google" id="ProtNLM"/>
    </source>
</evidence>